<protein>
    <submittedName>
        <fullName evidence="5">Type II/IV secretion system secretin RcpA/CpaC, associated with Flp pilus assembly</fullName>
    </submittedName>
</protein>
<accession>L0DYV3</accession>
<dbReference type="EMBL" id="CP003989">
    <property type="protein sequence ID" value="AGA34145.1"/>
    <property type="molecule type" value="Genomic_DNA"/>
</dbReference>
<dbReference type="InterPro" id="IPR004846">
    <property type="entry name" value="T2SS/T3SS_dom"/>
</dbReference>
<dbReference type="InterPro" id="IPR001775">
    <property type="entry name" value="GspD/PilQ"/>
</dbReference>
<evidence type="ECO:0000259" key="4">
    <source>
        <dbReference type="Pfam" id="PF13629"/>
    </source>
</evidence>
<evidence type="ECO:0000256" key="2">
    <source>
        <dbReference type="SAM" id="SignalP"/>
    </source>
</evidence>
<proteinExistence type="inferred from homology"/>
<dbReference type="PRINTS" id="PR01032">
    <property type="entry name" value="PHAGEIV"/>
</dbReference>
<dbReference type="eggNOG" id="COG4964">
    <property type="taxonomic scope" value="Bacteria"/>
</dbReference>
<comment type="similarity">
    <text evidence="1">Belongs to the bacterial secretin family.</text>
</comment>
<evidence type="ECO:0000259" key="3">
    <source>
        <dbReference type="Pfam" id="PF00263"/>
    </source>
</evidence>
<feature type="domain" description="Type II/III secretion system secretin-like" evidence="3">
    <location>
        <begin position="225"/>
        <end position="387"/>
    </location>
</feature>
<organism evidence="5 6">
    <name type="scientific">Thioalkalivibrio nitratireducens (strain DSM 14787 / UNIQEM 213 / ALEN2)</name>
    <dbReference type="NCBI Taxonomy" id="1255043"/>
    <lineage>
        <taxon>Bacteria</taxon>
        <taxon>Pseudomonadati</taxon>
        <taxon>Pseudomonadota</taxon>
        <taxon>Gammaproteobacteria</taxon>
        <taxon>Chromatiales</taxon>
        <taxon>Ectothiorhodospiraceae</taxon>
        <taxon>Thioalkalivibrio</taxon>
    </lineage>
</organism>
<dbReference type="PRINTS" id="PR00811">
    <property type="entry name" value="BCTERIALGSPD"/>
</dbReference>
<sequence>MRTDTIDRFRRARPRQAGHIFRMVGLLGALALVWPAAAAAQAGCADLAPALPRVQDLQVGAQQSLRLPVPAERVAVGDPNVADVQMVGTHGFLLTGIGAGTTSLMVWTRCARDPVKSVLMVAGPAAVAVHERVPPREARAELPAQVQTDIRLVEVSRNKLREAGISLLGRRASSNFLVGSPEVLGGQTFSPGTFGTISPGITAPEAGFNIFYGGGGRNFLALLNALEGSGFAYTLAEPSLVALSGQKASFLAGGEFPIPVPSGRGDSVTIEFKEFGVRLSLTPTVVDRDRIMLKVAPEVSELDFQAGIRLEGTSVPALRVRRTDTTVALADGESFVLSGLVSSSTIASVDKLPGLGTLPVLGAFFRSSRFEAEDRELLMIVTPRLVRPLAADAELPELPGRHFHEYDPSFAELFLFEDGSFSRRMGLWD</sequence>
<dbReference type="Pfam" id="PF13629">
    <property type="entry name" value="T2SS-T3SS_pil_N"/>
    <property type="match status" value="1"/>
</dbReference>
<dbReference type="AlphaFoldDB" id="L0DYV3"/>
<dbReference type="KEGG" id="tni:TVNIR_2502"/>
<keyword evidence="6" id="KW-1185">Reference proteome</keyword>
<dbReference type="PANTHER" id="PTHR30332:SF17">
    <property type="entry name" value="TYPE IV PILIATION SYSTEM PROTEIN DR_0774-RELATED"/>
    <property type="match status" value="1"/>
</dbReference>
<feature type="signal peptide" evidence="2">
    <location>
        <begin position="1"/>
        <end position="38"/>
    </location>
</feature>
<evidence type="ECO:0000313" key="5">
    <source>
        <dbReference type="EMBL" id="AGA34145.1"/>
    </source>
</evidence>
<dbReference type="GO" id="GO:0015627">
    <property type="term" value="C:type II protein secretion system complex"/>
    <property type="evidence" value="ECO:0007669"/>
    <property type="project" value="TreeGrafter"/>
</dbReference>
<reference evidence="5" key="1">
    <citation type="submission" date="2015-12" db="EMBL/GenBank/DDBJ databases">
        <authorList>
            <person name="Tikhonova T.V."/>
            <person name="Pavlov A.R."/>
            <person name="Beletsky A.V."/>
            <person name="Mardanov A.V."/>
            <person name="Sorokin D.Y."/>
            <person name="Ravin N.V."/>
            <person name="Popov V.O."/>
        </authorList>
    </citation>
    <scope>NUCLEOTIDE SEQUENCE</scope>
    <source>
        <strain evidence="5">DSM 14787</strain>
    </source>
</reference>
<dbReference type="InterPro" id="IPR050810">
    <property type="entry name" value="Bact_Secretion_Sys_Channel"/>
</dbReference>
<dbReference type="RefSeq" id="WP_015259261.1">
    <property type="nucleotide sequence ID" value="NC_019902.2"/>
</dbReference>
<gene>
    <name evidence="5" type="primary">hofQ [C]</name>
    <name evidence="5" type="ordered locus">TVNIR_2502</name>
</gene>
<dbReference type="GO" id="GO:0009306">
    <property type="term" value="P:protein secretion"/>
    <property type="evidence" value="ECO:0007669"/>
    <property type="project" value="InterPro"/>
</dbReference>
<dbReference type="Proteomes" id="UP000010809">
    <property type="component" value="Chromosome"/>
</dbReference>
<dbReference type="PANTHER" id="PTHR30332">
    <property type="entry name" value="PROBABLE GENERAL SECRETION PATHWAY PROTEIN D"/>
    <property type="match status" value="1"/>
</dbReference>
<feature type="domain" description="Pilus formation protein N-terminal" evidence="4">
    <location>
        <begin position="55"/>
        <end position="121"/>
    </location>
</feature>
<evidence type="ECO:0000256" key="1">
    <source>
        <dbReference type="RuleBase" id="RU004003"/>
    </source>
</evidence>
<dbReference type="HOGENOM" id="CLU_017952_0_0_6"/>
<feature type="chain" id="PRO_5003940645" evidence="2">
    <location>
        <begin position="39"/>
        <end position="429"/>
    </location>
</feature>
<evidence type="ECO:0000313" key="6">
    <source>
        <dbReference type="Proteomes" id="UP000010809"/>
    </source>
</evidence>
<dbReference type="PATRIC" id="fig|1255043.3.peg.2525"/>
<dbReference type="Pfam" id="PF00263">
    <property type="entry name" value="Secretin"/>
    <property type="match status" value="1"/>
</dbReference>
<keyword evidence="2" id="KW-0732">Signal</keyword>
<dbReference type="InterPro" id="IPR032789">
    <property type="entry name" value="T2SS-T3SS_pil_N"/>
</dbReference>
<name>L0DYV3_THIND</name>
<dbReference type="STRING" id="1255043.TVNIR_2502"/>